<evidence type="ECO:0000256" key="1">
    <source>
        <dbReference type="SAM" id="MobiDB-lite"/>
    </source>
</evidence>
<dbReference type="AlphaFoldDB" id="A0A1B8ANX3"/>
<reference evidence="2 3" key="1">
    <citation type="submission" date="2016-06" db="EMBL/GenBank/DDBJ databases">
        <title>Living apart together: crosstalk between the core and supernumerary genomes in a fungal plant pathogen.</title>
        <authorList>
            <person name="Vanheule A."/>
            <person name="Audenaert K."/>
            <person name="Warris S."/>
            <person name="Van De Geest H."/>
            <person name="Schijlen E."/>
            <person name="Hofte M."/>
            <person name="De Saeger S."/>
            <person name="Haesaert G."/>
            <person name="Waalwijk C."/>
            <person name="Van Der Lee T."/>
        </authorList>
    </citation>
    <scope>NUCLEOTIDE SEQUENCE [LARGE SCALE GENOMIC DNA]</scope>
    <source>
        <strain evidence="2 3">2516</strain>
    </source>
</reference>
<dbReference type="Gene3D" id="3.40.50.300">
    <property type="entry name" value="P-loop containing nucleotide triphosphate hydrolases"/>
    <property type="match status" value="1"/>
</dbReference>
<proteinExistence type="predicted"/>
<evidence type="ECO:0000313" key="3">
    <source>
        <dbReference type="Proteomes" id="UP000091967"/>
    </source>
</evidence>
<dbReference type="InterPro" id="IPR050896">
    <property type="entry name" value="Mito_lipid_metab_GTPase"/>
</dbReference>
<dbReference type="OMA" id="GWLNNKP"/>
<sequence>MHRALSARWLNRALSIGEASASSSVPLFLCPAVGASSRIYRTPRAAPLQTPAYTQRFNHIEATSTQETPVEPAETPSLFNPEVPRRKLPLNCTGCGAFTQTSDPQLLGYFDPESKRVKKWLNPRAYERQQAPTQEDEIVGDVLKNLDGSQIKALGMDPSLLISGAEREGRVAPKAPPQEKQPVCDRCHDLQHYSTKGETTKVPMYHPTVESLRETIEESPHKYNHIYHVIDAADFPMSLIPRLNVLLGDIPIRTRNRRSRSSKFQHDRKTELSFIITRGDLLGPKKEMVDTMMPYLREVLRDALGRLGNRVRLGNVRCVSAKRSWWCKEVKEDIWNRGGAGWMVGKVNVGKSQLFEAVYPKGRMGPVNDKDRASISTYPREVLSAESIAAQPTQDKDVDVGDLLPPVQPAQNYPDMPLVSSLPGTTASPIRVPFGNGKGELIDLPGLARSDLELFVKEEARQSTIMKKRIVPEQISMTPGKSLILGGGLIRITPKNPNLVILAYNFTPLDEHLTQTDKAIAFQEQTRESAGVPSIMLPGVGGKMKHAGTFKLSHDVTRKRAGPLTRKNAVGLNVDRLPFRVLSTDILIEGVGYVELVAQVRARDVALKVFDQQQQRTKTDETVWKRPVDTSDPFAAMKSQRRDTAPAVQARHKEPEPPLDPAWPAVDVFSPEGRFIGSRQPIQGWLNNKPRILKEHKKSRPRRSMKGVKRKDKIERRAAN</sequence>
<dbReference type="SUPFAM" id="SSF52540">
    <property type="entry name" value="P-loop containing nucleoside triphosphate hydrolases"/>
    <property type="match status" value="1"/>
</dbReference>
<protein>
    <recommendedName>
        <fullName evidence="4">Genetic interactor of prohibitins 3, mitochondrial</fullName>
    </recommendedName>
</protein>
<name>A0A1B8ANX3_FUSPO</name>
<gene>
    <name evidence="2" type="ORF">FPOA_08408</name>
</gene>
<dbReference type="GO" id="GO:0005739">
    <property type="term" value="C:mitochondrion"/>
    <property type="evidence" value="ECO:0007669"/>
    <property type="project" value="TreeGrafter"/>
</dbReference>
<comment type="caution">
    <text evidence="2">The sequence shown here is derived from an EMBL/GenBank/DDBJ whole genome shotgun (WGS) entry which is preliminary data.</text>
</comment>
<dbReference type="OrthoDB" id="1696305at2759"/>
<dbReference type="PANTHER" id="PTHR46434:SF1">
    <property type="entry name" value="GENETIC INTERACTOR OF PROHIBITINS 3, MITOCHONDRIAL"/>
    <property type="match status" value="1"/>
</dbReference>
<dbReference type="STRING" id="36050.A0A1B8ANX3"/>
<feature type="region of interest" description="Disordered" evidence="1">
    <location>
        <begin position="680"/>
        <end position="720"/>
    </location>
</feature>
<evidence type="ECO:0008006" key="4">
    <source>
        <dbReference type="Google" id="ProtNLM"/>
    </source>
</evidence>
<organism evidence="2 3">
    <name type="scientific">Fusarium poae</name>
    <dbReference type="NCBI Taxonomy" id="36050"/>
    <lineage>
        <taxon>Eukaryota</taxon>
        <taxon>Fungi</taxon>
        <taxon>Dikarya</taxon>
        <taxon>Ascomycota</taxon>
        <taxon>Pezizomycotina</taxon>
        <taxon>Sordariomycetes</taxon>
        <taxon>Hypocreomycetidae</taxon>
        <taxon>Hypocreales</taxon>
        <taxon>Nectriaceae</taxon>
        <taxon>Fusarium</taxon>
    </lineage>
</organism>
<dbReference type="Proteomes" id="UP000091967">
    <property type="component" value="Unassembled WGS sequence"/>
</dbReference>
<dbReference type="EMBL" id="LYXU01000003">
    <property type="protein sequence ID" value="OBS22071.1"/>
    <property type="molecule type" value="Genomic_DNA"/>
</dbReference>
<dbReference type="PANTHER" id="PTHR46434">
    <property type="entry name" value="GENETIC INTERACTOR OF PROHIBITINS 3, MITOCHONDRIAL"/>
    <property type="match status" value="1"/>
</dbReference>
<feature type="region of interest" description="Disordered" evidence="1">
    <location>
        <begin position="637"/>
        <end position="664"/>
    </location>
</feature>
<accession>A0A1B8ANX3</accession>
<keyword evidence="3" id="KW-1185">Reference proteome</keyword>
<evidence type="ECO:0000313" key="2">
    <source>
        <dbReference type="EMBL" id="OBS22071.1"/>
    </source>
</evidence>
<feature type="compositionally biased region" description="Basic residues" evidence="1">
    <location>
        <begin position="694"/>
        <end position="711"/>
    </location>
</feature>
<dbReference type="InterPro" id="IPR027417">
    <property type="entry name" value="P-loop_NTPase"/>
</dbReference>